<protein>
    <submittedName>
        <fullName evidence="2">Uncharacterized protein</fullName>
    </submittedName>
</protein>
<comment type="caution">
    <text evidence="2">The sequence shown here is derived from an EMBL/GenBank/DDBJ whole genome shotgun (WGS) entry which is preliminary data.</text>
</comment>
<dbReference type="AlphaFoldDB" id="A0A437LYT8"/>
<dbReference type="RefSeq" id="WP_127745742.1">
    <property type="nucleotide sequence ID" value="NZ_SACN01000003.1"/>
</dbReference>
<name>A0A437LYT8_9SPHN</name>
<evidence type="ECO:0000256" key="1">
    <source>
        <dbReference type="SAM" id="MobiDB-lite"/>
    </source>
</evidence>
<gene>
    <name evidence="2" type="ORF">EOD43_19730</name>
</gene>
<organism evidence="2 3">
    <name type="scientific">Sphingomonas crocodyli</name>
    <dbReference type="NCBI Taxonomy" id="1979270"/>
    <lineage>
        <taxon>Bacteria</taxon>
        <taxon>Pseudomonadati</taxon>
        <taxon>Pseudomonadota</taxon>
        <taxon>Alphaproteobacteria</taxon>
        <taxon>Sphingomonadales</taxon>
        <taxon>Sphingomonadaceae</taxon>
        <taxon>Sphingomonas</taxon>
    </lineage>
</organism>
<reference evidence="2 3" key="1">
    <citation type="submission" date="2019-01" db="EMBL/GenBank/DDBJ databases">
        <authorList>
            <person name="Chen W.-M."/>
        </authorList>
    </citation>
    <scope>NUCLEOTIDE SEQUENCE [LARGE SCALE GENOMIC DNA]</scope>
    <source>
        <strain evidence="2 3">CCP-7</strain>
    </source>
</reference>
<keyword evidence="3" id="KW-1185">Reference proteome</keyword>
<evidence type="ECO:0000313" key="2">
    <source>
        <dbReference type="EMBL" id="RVT90483.1"/>
    </source>
</evidence>
<proteinExistence type="predicted"/>
<evidence type="ECO:0000313" key="3">
    <source>
        <dbReference type="Proteomes" id="UP000282971"/>
    </source>
</evidence>
<feature type="region of interest" description="Disordered" evidence="1">
    <location>
        <begin position="1"/>
        <end position="75"/>
    </location>
</feature>
<dbReference type="Proteomes" id="UP000282971">
    <property type="component" value="Unassembled WGS sequence"/>
</dbReference>
<feature type="compositionally biased region" description="Basic and acidic residues" evidence="1">
    <location>
        <begin position="1"/>
        <end position="31"/>
    </location>
</feature>
<sequence>MDRSETEKSTGDHVEGSDARPKDTLERDEGQNGRTAPAPEGDGEPVVDDKGRPLGGDGLIKDDKPVVTPSNAERI</sequence>
<dbReference type="EMBL" id="SACN01000003">
    <property type="protein sequence ID" value="RVT90483.1"/>
    <property type="molecule type" value="Genomic_DNA"/>
</dbReference>
<accession>A0A437LYT8</accession>